<organism evidence="4 5">
    <name type="scientific">Escallonia herrerae</name>
    <dbReference type="NCBI Taxonomy" id="1293975"/>
    <lineage>
        <taxon>Eukaryota</taxon>
        <taxon>Viridiplantae</taxon>
        <taxon>Streptophyta</taxon>
        <taxon>Embryophyta</taxon>
        <taxon>Tracheophyta</taxon>
        <taxon>Spermatophyta</taxon>
        <taxon>Magnoliopsida</taxon>
        <taxon>eudicotyledons</taxon>
        <taxon>Gunneridae</taxon>
        <taxon>Pentapetalae</taxon>
        <taxon>asterids</taxon>
        <taxon>campanulids</taxon>
        <taxon>Escalloniales</taxon>
        <taxon>Escalloniaceae</taxon>
        <taxon>Escallonia</taxon>
    </lineage>
</organism>
<dbReference type="Pfam" id="PF07714">
    <property type="entry name" value="PK_Tyr_Ser-Thr"/>
    <property type="match status" value="1"/>
</dbReference>
<gene>
    <name evidence="4" type="ORF">RJ639_046810</name>
</gene>
<dbReference type="SMART" id="SM00473">
    <property type="entry name" value="PAN_AP"/>
    <property type="match status" value="1"/>
</dbReference>
<dbReference type="PANTHER" id="PTHR32444:SF118">
    <property type="entry name" value="OS09G0551150 PROTEIN"/>
    <property type="match status" value="1"/>
</dbReference>
<evidence type="ECO:0000313" key="4">
    <source>
        <dbReference type="EMBL" id="KAK3021402.1"/>
    </source>
</evidence>
<proteinExistence type="predicted"/>
<comment type="caution">
    <text evidence="4">The sequence shown here is derived from an EMBL/GenBank/DDBJ whole genome shotgun (WGS) entry which is preliminary data.</text>
</comment>
<dbReference type="InterPro" id="IPR011009">
    <property type="entry name" value="Kinase-like_dom_sf"/>
</dbReference>
<evidence type="ECO:0000313" key="5">
    <source>
        <dbReference type="Proteomes" id="UP001188597"/>
    </source>
</evidence>
<dbReference type="Gene3D" id="3.50.4.10">
    <property type="entry name" value="Hepatocyte Growth Factor"/>
    <property type="match status" value="1"/>
</dbReference>
<dbReference type="Gene3D" id="1.10.510.10">
    <property type="entry name" value="Transferase(Phosphotransferase) domain 1"/>
    <property type="match status" value="1"/>
</dbReference>
<reference evidence="4" key="1">
    <citation type="submission" date="2022-12" db="EMBL/GenBank/DDBJ databases">
        <title>Draft genome assemblies for two species of Escallonia (Escalloniales).</title>
        <authorList>
            <person name="Chanderbali A."/>
            <person name="Dervinis C."/>
            <person name="Anghel I."/>
            <person name="Soltis D."/>
            <person name="Soltis P."/>
            <person name="Zapata F."/>
        </authorList>
    </citation>
    <scope>NUCLEOTIDE SEQUENCE</scope>
    <source>
        <strain evidence="4">UCBG64.0493</strain>
        <tissue evidence="4">Leaf</tissue>
    </source>
</reference>
<evidence type="ECO:0000256" key="1">
    <source>
        <dbReference type="ARBA" id="ARBA00022729"/>
    </source>
</evidence>
<dbReference type="AlphaFoldDB" id="A0AA88W5S1"/>
<dbReference type="InterPro" id="IPR001245">
    <property type="entry name" value="Ser-Thr/Tyr_kinase_cat_dom"/>
</dbReference>
<protein>
    <recommendedName>
        <fullName evidence="3">Apple domain-containing protein</fullName>
    </recommendedName>
</protein>
<name>A0AA88W5S1_9ASTE</name>
<evidence type="ECO:0000256" key="2">
    <source>
        <dbReference type="ARBA" id="ARBA00023157"/>
    </source>
</evidence>
<dbReference type="GO" id="GO:0048544">
    <property type="term" value="P:recognition of pollen"/>
    <property type="evidence" value="ECO:0007669"/>
    <property type="project" value="InterPro"/>
</dbReference>
<dbReference type="InterPro" id="IPR003609">
    <property type="entry name" value="Pan_app"/>
</dbReference>
<dbReference type="FunFam" id="1.10.510.10:FF:001722">
    <property type="entry name" value="G-type lectin S-receptor-like serine/threonine-protein kinase B120"/>
    <property type="match status" value="1"/>
</dbReference>
<dbReference type="SUPFAM" id="SSF56112">
    <property type="entry name" value="Protein kinase-like (PK-like)"/>
    <property type="match status" value="1"/>
</dbReference>
<dbReference type="CDD" id="cd01098">
    <property type="entry name" value="PAN_AP_plant"/>
    <property type="match status" value="1"/>
</dbReference>
<dbReference type="PANTHER" id="PTHR32444">
    <property type="entry name" value="BULB-TYPE LECTIN DOMAIN-CONTAINING PROTEIN"/>
    <property type="match status" value="1"/>
</dbReference>
<dbReference type="PROSITE" id="PS50948">
    <property type="entry name" value="PAN"/>
    <property type="match status" value="1"/>
</dbReference>
<dbReference type="GO" id="GO:0004672">
    <property type="term" value="F:protein kinase activity"/>
    <property type="evidence" value="ECO:0007669"/>
    <property type="project" value="InterPro"/>
</dbReference>
<dbReference type="InterPro" id="IPR000858">
    <property type="entry name" value="S_locus_glycoprot_dom"/>
</dbReference>
<dbReference type="Proteomes" id="UP001188597">
    <property type="component" value="Unassembled WGS sequence"/>
</dbReference>
<sequence length="413" mass="45861">MGSNELYRSRLGYQNRFVGSPDLSANSVFEPVFVSNSDEVYYMYESTDPSLRSRLVVGQTGLVQQYTWISNQNQWVVLYSIMRDQCDNYNRCGPFGVCNITATPNCKCMTGFTPKSPHNWQVFDASGGCVRISPLDSRKGEGFIKYTAMKLPDTANLWVNLNMSSKECEAACLKNCSCTGYAEMDTSGNGKGCLTWSGDLIDVREATNGGQDLYVRLSASALKKKEPKACSSLTSIISAVSFGLDSWARNMEKEDDEYTWSGYMSPEYAVDGNFSVKSDVFSFGVLVLEIVSGRKNRGFYDPEHDLNLLGHAWKLWDEGKALELLDASMEDKFSATEAARCIHVGLLCVQQRTEDRPTMSSVVMMLDGEGPLLSEPKQPGFFTERCLSETDSSSRKRKSGVSVEVSITMVEGR</sequence>
<accession>A0AA88W5S1</accession>
<feature type="domain" description="Apple" evidence="3">
    <location>
        <begin position="129"/>
        <end position="218"/>
    </location>
</feature>
<keyword evidence="5" id="KW-1185">Reference proteome</keyword>
<keyword evidence="2" id="KW-1015">Disulfide bond</keyword>
<dbReference type="EMBL" id="JAVXUP010000761">
    <property type="protein sequence ID" value="KAK3021402.1"/>
    <property type="molecule type" value="Genomic_DNA"/>
</dbReference>
<evidence type="ECO:0000259" key="3">
    <source>
        <dbReference type="PROSITE" id="PS50948"/>
    </source>
</evidence>
<dbReference type="Pfam" id="PF08276">
    <property type="entry name" value="PAN_2"/>
    <property type="match status" value="1"/>
</dbReference>
<dbReference type="Pfam" id="PF00954">
    <property type="entry name" value="S_locus_glycop"/>
    <property type="match status" value="1"/>
</dbReference>
<keyword evidence="1" id="KW-0732">Signal</keyword>